<organism evidence="3 4">
    <name type="scientific">Alsobacter metallidurans</name>
    <dbReference type="NCBI Taxonomy" id="340221"/>
    <lineage>
        <taxon>Bacteria</taxon>
        <taxon>Pseudomonadati</taxon>
        <taxon>Pseudomonadota</taxon>
        <taxon>Alphaproteobacteria</taxon>
        <taxon>Hyphomicrobiales</taxon>
        <taxon>Alsobacteraceae</taxon>
        <taxon>Alsobacter</taxon>
    </lineage>
</organism>
<evidence type="ECO:0000313" key="3">
    <source>
        <dbReference type="EMBL" id="GGH28571.1"/>
    </source>
</evidence>
<reference evidence="3" key="1">
    <citation type="journal article" date="2014" name="Int. J. Syst. Evol. Microbiol.">
        <title>Complete genome sequence of Corynebacterium casei LMG S-19264T (=DSM 44701T), isolated from a smear-ripened cheese.</title>
        <authorList>
            <consortium name="US DOE Joint Genome Institute (JGI-PGF)"/>
            <person name="Walter F."/>
            <person name="Albersmeier A."/>
            <person name="Kalinowski J."/>
            <person name="Ruckert C."/>
        </authorList>
    </citation>
    <scope>NUCLEOTIDE SEQUENCE</scope>
    <source>
        <strain evidence="3">CGMCC 1.12214</strain>
    </source>
</reference>
<dbReference type="InterPro" id="IPR002347">
    <property type="entry name" value="SDR_fam"/>
</dbReference>
<comment type="similarity">
    <text evidence="1">Belongs to the short-chain dehydrogenases/reductases (SDR) family.</text>
</comment>
<protein>
    <submittedName>
        <fullName evidence="3">Short chain dehydrogenase</fullName>
    </submittedName>
</protein>
<dbReference type="Gene3D" id="3.40.50.720">
    <property type="entry name" value="NAD(P)-binding Rossmann-like Domain"/>
    <property type="match status" value="1"/>
</dbReference>
<dbReference type="InterPro" id="IPR036291">
    <property type="entry name" value="NAD(P)-bd_dom_sf"/>
</dbReference>
<dbReference type="SUPFAM" id="SSF51735">
    <property type="entry name" value="NAD(P)-binding Rossmann-fold domains"/>
    <property type="match status" value="1"/>
</dbReference>
<proteinExistence type="inferred from homology"/>
<dbReference type="AlphaFoldDB" id="A0A917MJS2"/>
<dbReference type="PANTHER" id="PTHR43639">
    <property type="entry name" value="OXIDOREDUCTASE, SHORT-CHAIN DEHYDROGENASE/REDUCTASE FAMILY (AFU_ORTHOLOGUE AFUA_5G02870)"/>
    <property type="match status" value="1"/>
</dbReference>
<keyword evidence="4" id="KW-1185">Reference proteome</keyword>
<dbReference type="Pfam" id="PF00106">
    <property type="entry name" value="adh_short"/>
    <property type="match status" value="1"/>
</dbReference>
<comment type="caution">
    <text evidence="3">The sequence shown here is derived from an EMBL/GenBank/DDBJ whole genome shotgun (WGS) entry which is preliminary data.</text>
</comment>
<gene>
    <name evidence="3" type="ORF">GCM10007036_37840</name>
</gene>
<dbReference type="EMBL" id="BMES01000002">
    <property type="protein sequence ID" value="GGH28571.1"/>
    <property type="molecule type" value="Genomic_DNA"/>
</dbReference>
<dbReference type="RefSeq" id="WP_188519233.1">
    <property type="nucleotide sequence ID" value="NZ_BMES01000002.1"/>
</dbReference>
<dbReference type="NCBIfam" id="NF006597">
    <property type="entry name" value="PRK09134.1"/>
    <property type="match status" value="1"/>
</dbReference>
<dbReference type="PANTHER" id="PTHR43639:SF1">
    <property type="entry name" value="SHORT-CHAIN DEHYDROGENASE_REDUCTASE FAMILY PROTEIN"/>
    <property type="match status" value="1"/>
</dbReference>
<evidence type="ECO:0000256" key="1">
    <source>
        <dbReference type="ARBA" id="ARBA00006484"/>
    </source>
</evidence>
<keyword evidence="2" id="KW-0560">Oxidoreductase</keyword>
<dbReference type="Proteomes" id="UP000603912">
    <property type="component" value="Unassembled WGS sequence"/>
</dbReference>
<dbReference type="PRINTS" id="PR00081">
    <property type="entry name" value="GDHRDH"/>
</dbReference>
<accession>A0A917MJS2</accession>
<evidence type="ECO:0000313" key="4">
    <source>
        <dbReference type="Proteomes" id="UP000603912"/>
    </source>
</evidence>
<reference evidence="3" key="2">
    <citation type="submission" date="2020-09" db="EMBL/GenBank/DDBJ databases">
        <authorList>
            <person name="Sun Q."/>
            <person name="Zhou Y."/>
        </authorList>
    </citation>
    <scope>NUCLEOTIDE SEQUENCE</scope>
    <source>
        <strain evidence="3">CGMCC 1.12214</strain>
    </source>
</reference>
<name>A0A917MJS2_9HYPH</name>
<evidence type="ECO:0000256" key="2">
    <source>
        <dbReference type="ARBA" id="ARBA00023002"/>
    </source>
</evidence>
<dbReference type="GO" id="GO:0016491">
    <property type="term" value="F:oxidoreductase activity"/>
    <property type="evidence" value="ECO:0007669"/>
    <property type="project" value="UniProtKB-KW"/>
</dbReference>
<sequence length="248" mass="25669">MKRPVALVTGGARRIGAAIVRRLAEAGYDVAIHCGRSREDADALAADLGRTGARAAVLQADLAALAEVAAIITAANAALGPVSLLVNSASRFDGDALGGLDPVLWDAHFAVNLRAPVFLTEAFARQAPDGGDPSVVNLLDQRVLRPNPSFFSYSLTKSALHVATTTMAQALAPRIRVNGVAPGPTLANVHDGDDGLKREIAGVPLQHGVDPAEIADAVLYLARAPSVTGQTLAVDAGQHLGWRTPDFA</sequence>